<dbReference type="SUPFAM" id="SSF52540">
    <property type="entry name" value="P-loop containing nucleoside triphosphate hydrolases"/>
    <property type="match status" value="1"/>
</dbReference>
<dbReference type="Pfam" id="PF13177">
    <property type="entry name" value="DNA_pol3_delta2"/>
    <property type="match status" value="1"/>
</dbReference>
<dbReference type="InterPro" id="IPR050238">
    <property type="entry name" value="DNA_Rep/Repair_Clamp_Loader"/>
</dbReference>
<keyword evidence="6" id="KW-0239">DNA-directed DNA polymerase</keyword>
<evidence type="ECO:0000256" key="5">
    <source>
        <dbReference type="ARBA" id="ARBA00022705"/>
    </source>
</evidence>
<keyword evidence="10" id="KW-1185">Reference proteome</keyword>
<dbReference type="EC" id="2.7.7.7" evidence="1"/>
<evidence type="ECO:0000256" key="6">
    <source>
        <dbReference type="ARBA" id="ARBA00022932"/>
    </source>
</evidence>
<keyword evidence="4" id="KW-0548">Nucleotidyltransferase</keyword>
<dbReference type="Proteomes" id="UP000276634">
    <property type="component" value="Unassembled WGS sequence"/>
</dbReference>
<evidence type="ECO:0000313" key="9">
    <source>
        <dbReference type="EMBL" id="ROR32627.1"/>
    </source>
</evidence>
<accession>A0A3N1Y5R0</accession>
<sequence length="329" mass="34431">MSAATWGPWLDAPWRRFAAAVAAGTLHHAWLVTGPDGSGKGLLAGRMVQGLLCPQGPEPCGACEDCRMAAAGVHPDLVLAAPDEPGRALRVDTVRALAARLALTARRGGRKVGVIAPAEAMNAAAANALLKTLEEPVPGTVLILVCARPGRLPATVRSRCLRLAAGPAPAALARPWLEREGGAAAAALLEAAEGAPLAARALADPEALALRDAVLADVTALARGGADPVALAARWAEGRPAERVRWLRRIGADMIRWTVSCGAVRPADDAYARRLAEAAARADVRRLWRRWAEAGRTALELEGSVNRQLALEALLLGWRPREEDDGGTA</sequence>
<organism evidence="9 10">
    <name type="scientific">Inmirania thermothiophila</name>
    <dbReference type="NCBI Taxonomy" id="1750597"/>
    <lineage>
        <taxon>Bacteria</taxon>
        <taxon>Pseudomonadati</taxon>
        <taxon>Pseudomonadota</taxon>
        <taxon>Gammaproteobacteria</taxon>
        <taxon>Chromatiales</taxon>
        <taxon>Ectothiorhodospiraceae</taxon>
        <taxon>Inmirania</taxon>
    </lineage>
</organism>
<dbReference type="Pfam" id="PF09115">
    <property type="entry name" value="DNApol3-delta_C"/>
    <property type="match status" value="1"/>
</dbReference>
<comment type="catalytic activity">
    <reaction evidence="7">
        <text>DNA(n) + a 2'-deoxyribonucleoside 5'-triphosphate = DNA(n+1) + diphosphate</text>
        <dbReference type="Rhea" id="RHEA:22508"/>
        <dbReference type="Rhea" id="RHEA-COMP:17339"/>
        <dbReference type="Rhea" id="RHEA-COMP:17340"/>
        <dbReference type="ChEBI" id="CHEBI:33019"/>
        <dbReference type="ChEBI" id="CHEBI:61560"/>
        <dbReference type="ChEBI" id="CHEBI:173112"/>
        <dbReference type="EC" id="2.7.7.7"/>
    </reaction>
</comment>
<dbReference type="GO" id="GO:0006261">
    <property type="term" value="P:DNA-templated DNA replication"/>
    <property type="evidence" value="ECO:0007669"/>
    <property type="project" value="TreeGrafter"/>
</dbReference>
<protein>
    <recommendedName>
        <fullName evidence="2">DNA polymerase III subunit delta'</fullName>
        <ecNumber evidence="1">2.7.7.7</ecNumber>
    </recommendedName>
</protein>
<dbReference type="PANTHER" id="PTHR11669:SF8">
    <property type="entry name" value="DNA POLYMERASE III SUBUNIT DELTA"/>
    <property type="match status" value="1"/>
</dbReference>
<dbReference type="RefSeq" id="WP_123401543.1">
    <property type="nucleotide sequence ID" value="NZ_RJVI01000002.1"/>
</dbReference>
<name>A0A3N1Y5R0_9GAMM</name>
<evidence type="ECO:0000256" key="4">
    <source>
        <dbReference type="ARBA" id="ARBA00022695"/>
    </source>
</evidence>
<dbReference type="PANTHER" id="PTHR11669">
    <property type="entry name" value="REPLICATION FACTOR C / DNA POLYMERASE III GAMMA-TAU SUBUNIT"/>
    <property type="match status" value="1"/>
</dbReference>
<evidence type="ECO:0000256" key="3">
    <source>
        <dbReference type="ARBA" id="ARBA00022679"/>
    </source>
</evidence>
<dbReference type="InterPro" id="IPR015199">
    <property type="entry name" value="DNA_pol_III_delta_C"/>
</dbReference>
<evidence type="ECO:0000256" key="7">
    <source>
        <dbReference type="ARBA" id="ARBA00049244"/>
    </source>
</evidence>
<dbReference type="Gene3D" id="3.40.50.300">
    <property type="entry name" value="P-loop containing nucleotide triphosphate hydrolases"/>
    <property type="match status" value="1"/>
</dbReference>
<feature type="domain" description="DNA polymerase III delta subunit C-terminal" evidence="8">
    <location>
        <begin position="206"/>
        <end position="318"/>
    </location>
</feature>
<dbReference type="InterPro" id="IPR027417">
    <property type="entry name" value="P-loop_NTPase"/>
</dbReference>
<evidence type="ECO:0000256" key="1">
    <source>
        <dbReference type="ARBA" id="ARBA00012417"/>
    </source>
</evidence>
<evidence type="ECO:0000259" key="8">
    <source>
        <dbReference type="Pfam" id="PF09115"/>
    </source>
</evidence>
<comment type="caution">
    <text evidence="9">The sequence shown here is derived from an EMBL/GenBank/DDBJ whole genome shotgun (WGS) entry which is preliminary data.</text>
</comment>
<dbReference type="GO" id="GO:0003677">
    <property type="term" value="F:DNA binding"/>
    <property type="evidence" value="ECO:0007669"/>
    <property type="project" value="InterPro"/>
</dbReference>
<proteinExistence type="predicted"/>
<dbReference type="GO" id="GO:0009360">
    <property type="term" value="C:DNA polymerase III complex"/>
    <property type="evidence" value="ECO:0007669"/>
    <property type="project" value="InterPro"/>
</dbReference>
<dbReference type="EMBL" id="RJVI01000002">
    <property type="protein sequence ID" value="ROR32627.1"/>
    <property type="molecule type" value="Genomic_DNA"/>
</dbReference>
<dbReference type="GO" id="GO:0003887">
    <property type="term" value="F:DNA-directed DNA polymerase activity"/>
    <property type="evidence" value="ECO:0007669"/>
    <property type="project" value="UniProtKB-KW"/>
</dbReference>
<gene>
    <name evidence="9" type="ORF">EDC57_1833</name>
</gene>
<reference evidence="9 10" key="1">
    <citation type="submission" date="2018-11" db="EMBL/GenBank/DDBJ databases">
        <title>Genomic Encyclopedia of Type Strains, Phase IV (KMG-IV): sequencing the most valuable type-strain genomes for metagenomic binning, comparative biology and taxonomic classification.</title>
        <authorList>
            <person name="Goeker M."/>
        </authorList>
    </citation>
    <scope>NUCLEOTIDE SEQUENCE [LARGE SCALE GENOMIC DNA]</scope>
    <source>
        <strain evidence="9 10">DSM 100275</strain>
    </source>
</reference>
<evidence type="ECO:0000313" key="10">
    <source>
        <dbReference type="Proteomes" id="UP000276634"/>
    </source>
</evidence>
<keyword evidence="3" id="KW-0808">Transferase</keyword>
<dbReference type="AlphaFoldDB" id="A0A3N1Y5R0"/>
<keyword evidence="5" id="KW-0235">DNA replication</keyword>
<dbReference type="OrthoDB" id="9811073at2"/>
<evidence type="ECO:0000256" key="2">
    <source>
        <dbReference type="ARBA" id="ARBA00014363"/>
    </source>
</evidence>